<reference evidence="2" key="1">
    <citation type="submission" date="2020-05" db="EMBL/GenBank/DDBJ databases">
        <authorList>
            <person name="Chiriac C."/>
            <person name="Salcher M."/>
            <person name="Ghai R."/>
            <person name="Kavagutti S V."/>
        </authorList>
    </citation>
    <scope>NUCLEOTIDE SEQUENCE</scope>
</reference>
<keyword evidence="1" id="KW-0812">Transmembrane</keyword>
<evidence type="ECO:0000313" key="6">
    <source>
        <dbReference type="EMBL" id="CAB5020434.1"/>
    </source>
</evidence>
<evidence type="ECO:0000313" key="4">
    <source>
        <dbReference type="EMBL" id="CAB4850724.1"/>
    </source>
</evidence>
<evidence type="ECO:0000313" key="3">
    <source>
        <dbReference type="EMBL" id="CAB4734211.1"/>
    </source>
</evidence>
<organism evidence="2">
    <name type="scientific">freshwater metagenome</name>
    <dbReference type="NCBI Taxonomy" id="449393"/>
    <lineage>
        <taxon>unclassified sequences</taxon>
        <taxon>metagenomes</taxon>
        <taxon>ecological metagenomes</taxon>
    </lineage>
</organism>
<evidence type="ECO:0000313" key="5">
    <source>
        <dbReference type="EMBL" id="CAB4951567.1"/>
    </source>
</evidence>
<dbReference type="EMBL" id="CAFBMT010000024">
    <property type="protein sequence ID" value="CAB4951567.1"/>
    <property type="molecule type" value="Genomic_DNA"/>
</dbReference>
<dbReference type="EMBL" id="CAEZYF010000016">
    <property type="protein sequence ID" value="CAB4734211.1"/>
    <property type="molecule type" value="Genomic_DNA"/>
</dbReference>
<evidence type="ECO:0000313" key="2">
    <source>
        <dbReference type="EMBL" id="CAB4364574.1"/>
    </source>
</evidence>
<dbReference type="EMBL" id="CAFBOL010000165">
    <property type="protein sequence ID" value="CAB5020434.1"/>
    <property type="molecule type" value="Genomic_DNA"/>
</dbReference>
<accession>A0A6J6A8V1</accession>
<keyword evidence="1" id="KW-1133">Transmembrane helix</keyword>
<proteinExistence type="predicted"/>
<dbReference type="EMBL" id="CAESGF010000015">
    <property type="protein sequence ID" value="CAB4364574.1"/>
    <property type="molecule type" value="Genomic_DNA"/>
</dbReference>
<dbReference type="EMBL" id="CAFBIY010000062">
    <property type="protein sequence ID" value="CAB4850724.1"/>
    <property type="molecule type" value="Genomic_DNA"/>
</dbReference>
<sequence>MKHVLLWLGLALSALFLLLSLAALPVVAMSMGGDSYIGIPFLATIVSIVATTGIVRALRRA</sequence>
<name>A0A6J6A8V1_9ZZZZ</name>
<protein>
    <submittedName>
        <fullName evidence="2">Unannotated protein</fullName>
    </submittedName>
</protein>
<dbReference type="AlphaFoldDB" id="A0A6J6A8V1"/>
<evidence type="ECO:0000256" key="1">
    <source>
        <dbReference type="SAM" id="Phobius"/>
    </source>
</evidence>
<gene>
    <name evidence="3" type="ORF">UFOPK2656_02352</name>
    <name evidence="4" type="ORF">UFOPK3267_01285</name>
    <name evidence="5" type="ORF">UFOPK3651_02889</name>
    <name evidence="6" type="ORF">UFOPK3931_03321</name>
    <name evidence="2" type="ORF">UFOPK4189_02333</name>
</gene>
<keyword evidence="1" id="KW-0472">Membrane</keyword>
<feature type="transmembrane region" description="Helical" evidence="1">
    <location>
        <begin position="39"/>
        <end position="58"/>
    </location>
</feature>